<dbReference type="Pfam" id="PF24102">
    <property type="entry name" value="FLAD1_M"/>
    <property type="match status" value="1"/>
</dbReference>
<dbReference type="AlphaFoldDB" id="A0A1B6VM66"/>
<sequence length="254" mass="27143">MLQKNACLLVIGNEILSGRTQDANTQVLARALNAQGIRLLEVRVIPDIEDHIIRTVTECRKRFDVIFTCGGIGPTHDDITAECIAKAMGVPLLRHEPTFQKLEAIMGKEKFNAARQRMAMLPDGATPIENAISAAPGFSIGNVHVMAGVPSIFAAMVDSLVPQMEKGPPLTSVSWHAAGLKEGDFADDLRRLQEQFPGIDLGSYPYGLTNGTTGTALVAKGYDASAVKSAGSLLHDLIMAHGRDPISGDPPHKA</sequence>
<protein>
    <submittedName>
        <fullName evidence="2">Competence-damage protein</fullName>
    </submittedName>
</protein>
<proteinExistence type="predicted"/>
<dbReference type="RefSeq" id="WP_064274175.1">
    <property type="nucleotide sequence ID" value="NZ_LUTU01000005.1"/>
</dbReference>
<dbReference type="SUPFAM" id="SSF53218">
    <property type="entry name" value="Molybdenum cofactor biosynthesis proteins"/>
    <property type="match status" value="1"/>
</dbReference>
<feature type="domain" description="MoaB/Mog" evidence="1">
    <location>
        <begin position="7"/>
        <end position="167"/>
    </location>
</feature>
<evidence type="ECO:0000259" key="1">
    <source>
        <dbReference type="SMART" id="SM00852"/>
    </source>
</evidence>
<dbReference type="PATRIC" id="fig|38307.3.peg.1047"/>
<name>A0A1B6VM66_9PROT</name>
<dbReference type="OrthoDB" id="9801454at2"/>
<dbReference type="CDD" id="cd00885">
    <property type="entry name" value="cinA"/>
    <property type="match status" value="1"/>
</dbReference>
<dbReference type="EMBL" id="LUTU01000005">
    <property type="protein sequence ID" value="OAJ68310.1"/>
    <property type="molecule type" value="Genomic_DNA"/>
</dbReference>
<dbReference type="Gene3D" id="3.40.980.10">
    <property type="entry name" value="MoaB/Mog-like domain"/>
    <property type="match status" value="1"/>
</dbReference>
<dbReference type="PANTHER" id="PTHR13939:SF0">
    <property type="entry name" value="NMN AMIDOHYDROLASE-LIKE PROTEIN YFAY"/>
    <property type="match status" value="1"/>
</dbReference>
<reference evidence="2 3" key="1">
    <citation type="submission" date="2016-03" db="EMBL/GenBank/DDBJ databases">
        <title>Draft genome sequence of Gluconobacter cerinus strain CECT 9110.</title>
        <authorList>
            <person name="Sainz F."/>
            <person name="Mas A."/>
            <person name="Torija M.J."/>
        </authorList>
    </citation>
    <scope>NUCLEOTIDE SEQUENCE [LARGE SCALE GENOMIC DNA]</scope>
    <source>
        <strain evidence="2 3">CECT 9110</strain>
    </source>
</reference>
<evidence type="ECO:0000313" key="2">
    <source>
        <dbReference type="EMBL" id="OAJ68310.1"/>
    </source>
</evidence>
<organism evidence="2 3">
    <name type="scientific">Gluconobacter cerinus</name>
    <dbReference type="NCBI Taxonomy" id="38307"/>
    <lineage>
        <taxon>Bacteria</taxon>
        <taxon>Pseudomonadati</taxon>
        <taxon>Pseudomonadota</taxon>
        <taxon>Alphaproteobacteria</taxon>
        <taxon>Acetobacterales</taxon>
        <taxon>Acetobacteraceae</taxon>
        <taxon>Gluconobacter</taxon>
    </lineage>
</organism>
<gene>
    <name evidence="2" type="ORF">A0123_01014</name>
</gene>
<dbReference type="InterPro" id="IPR001453">
    <property type="entry name" value="MoaB/Mog_dom"/>
</dbReference>
<accession>A0A1B6VM66</accession>
<dbReference type="InterPro" id="IPR050101">
    <property type="entry name" value="CinA"/>
</dbReference>
<dbReference type="InterPro" id="IPR036425">
    <property type="entry name" value="MoaB/Mog-like_dom_sf"/>
</dbReference>
<dbReference type="PANTHER" id="PTHR13939">
    <property type="entry name" value="NICOTINAMIDE-NUCLEOTIDE AMIDOHYDROLASE PNCC"/>
    <property type="match status" value="1"/>
</dbReference>
<dbReference type="InterPro" id="IPR056596">
    <property type="entry name" value="FLAD1_M"/>
</dbReference>
<dbReference type="Pfam" id="PF00994">
    <property type="entry name" value="MoCF_biosynth"/>
    <property type="match status" value="1"/>
</dbReference>
<dbReference type="Proteomes" id="UP000077786">
    <property type="component" value="Unassembled WGS sequence"/>
</dbReference>
<comment type="caution">
    <text evidence="2">The sequence shown here is derived from an EMBL/GenBank/DDBJ whole genome shotgun (WGS) entry which is preliminary data.</text>
</comment>
<dbReference type="SMART" id="SM00852">
    <property type="entry name" value="MoCF_biosynth"/>
    <property type="match status" value="1"/>
</dbReference>
<evidence type="ECO:0000313" key="3">
    <source>
        <dbReference type="Proteomes" id="UP000077786"/>
    </source>
</evidence>